<dbReference type="PATRIC" id="fig|1132509.6.peg.390"/>
<dbReference type="OrthoDB" id="212409at2157"/>
<dbReference type="EMBL" id="AOMB01000005">
    <property type="protein sequence ID" value="EMA41517.1"/>
    <property type="molecule type" value="Genomic_DNA"/>
</dbReference>
<comment type="caution">
    <text evidence="2">The sequence shown here is derived from an EMBL/GenBank/DDBJ whole genome shotgun (WGS) entry which is preliminary data.</text>
</comment>
<dbReference type="RefSeq" id="WP_007690210.1">
    <property type="nucleotide sequence ID" value="NZ_AOMB01000005.1"/>
</dbReference>
<protein>
    <submittedName>
        <fullName evidence="2">Uncharacterized protein</fullName>
    </submittedName>
</protein>
<accession>M0M6U9</accession>
<evidence type="ECO:0000313" key="3">
    <source>
        <dbReference type="Proteomes" id="UP000011566"/>
    </source>
</evidence>
<dbReference type="Proteomes" id="UP000011566">
    <property type="component" value="Unassembled WGS sequence"/>
</dbReference>
<evidence type="ECO:0000313" key="2">
    <source>
        <dbReference type="EMBL" id="EMA41517.1"/>
    </source>
</evidence>
<evidence type="ECO:0000256" key="1">
    <source>
        <dbReference type="SAM" id="Phobius"/>
    </source>
</evidence>
<reference evidence="2 3" key="1">
    <citation type="journal article" date="2014" name="PLoS Genet.">
        <title>Phylogenetically driven sequencing of extremely halophilic archaea reveals strategies for static and dynamic osmo-response.</title>
        <authorList>
            <person name="Becker E.A."/>
            <person name="Seitzer P.M."/>
            <person name="Tritt A."/>
            <person name="Larsen D."/>
            <person name="Krusor M."/>
            <person name="Yao A.I."/>
            <person name="Wu D."/>
            <person name="Madern D."/>
            <person name="Eisen J.A."/>
            <person name="Darling A.E."/>
            <person name="Facciotti M.T."/>
        </authorList>
    </citation>
    <scope>NUCLEOTIDE SEQUENCE [LARGE SCALE GENOMIC DNA]</scope>
    <source>
        <strain evidence="2 3">100A6</strain>
    </source>
</reference>
<feature type="transmembrane region" description="Helical" evidence="1">
    <location>
        <begin position="12"/>
        <end position="36"/>
    </location>
</feature>
<sequence length="65" mass="6932">MGRLDSFSERPLSSRVALINMGLDVVGIAVSFALYLLFGVNLLLGFLVTIIASAVIAGGYFLVNR</sequence>
<organism evidence="2 3">
    <name type="scientific">Halococcus hamelinensis 100A6</name>
    <dbReference type="NCBI Taxonomy" id="1132509"/>
    <lineage>
        <taxon>Archaea</taxon>
        <taxon>Methanobacteriati</taxon>
        <taxon>Methanobacteriota</taxon>
        <taxon>Stenosarchaea group</taxon>
        <taxon>Halobacteria</taxon>
        <taxon>Halobacteriales</taxon>
        <taxon>Halococcaceae</taxon>
        <taxon>Halococcus</taxon>
    </lineage>
</organism>
<name>M0M6U9_9EURY</name>
<keyword evidence="3" id="KW-1185">Reference proteome</keyword>
<proteinExistence type="predicted"/>
<keyword evidence="1" id="KW-0472">Membrane</keyword>
<feature type="transmembrane region" description="Helical" evidence="1">
    <location>
        <begin position="42"/>
        <end position="63"/>
    </location>
</feature>
<keyword evidence="1" id="KW-1133">Transmembrane helix</keyword>
<keyword evidence="1" id="KW-0812">Transmembrane</keyword>
<gene>
    <name evidence="2" type="ORF">C447_01645</name>
</gene>
<dbReference type="AlphaFoldDB" id="M0M6U9"/>